<dbReference type="AlphaFoldDB" id="A0A097ESZ5"/>
<reference evidence="1 2" key="2">
    <citation type="journal article" date="2014" name="Emerg. Microbes Infect.">
        <title>Potential impact on kidney infection: a whole-genome analysis of Leptospira santarosai serovar Shermani.</title>
        <authorList>
            <person name="Chou L.F."/>
            <person name="Chen T.W."/>
            <person name="Ko Y.C."/>
            <person name="Pan M.J."/>
            <person name="Tian Y.C."/>
            <person name="Chiu C.H."/>
            <person name="Tang P."/>
            <person name="Hung C.C."/>
            <person name="Yang C.W."/>
        </authorList>
    </citation>
    <scope>NUCLEOTIDE SEQUENCE</scope>
    <source>
        <strain evidence="1 2">LT 821</strain>
    </source>
</reference>
<evidence type="ECO:0000313" key="1">
    <source>
        <dbReference type="EMBL" id="AIT11057.1"/>
    </source>
</evidence>
<proteinExistence type="predicted"/>
<protein>
    <submittedName>
        <fullName evidence="1">Uncharacterized protein</fullName>
    </submittedName>
</protein>
<dbReference type="KEGG" id="lst:LSS_23005"/>
<organism evidence="1 2">
    <name type="scientific">Leptospira santarosai serovar Shermani str. LT 821</name>
    <dbReference type="NCBI Taxonomy" id="758847"/>
    <lineage>
        <taxon>Bacteria</taxon>
        <taxon>Pseudomonadati</taxon>
        <taxon>Spirochaetota</taxon>
        <taxon>Spirochaetia</taxon>
        <taxon>Leptospirales</taxon>
        <taxon>Leptospiraceae</taxon>
        <taxon>Leptospira</taxon>
    </lineage>
</organism>
<gene>
    <name evidence="1" type="ORF">LSS_23005</name>
</gene>
<dbReference type="STRING" id="758847.LSS_23005"/>
<reference evidence="1 2" key="1">
    <citation type="journal article" date="2012" name="Gene">
        <title>Sequence of Leptospira santarosai serovar Shermani genome and prediction of virulence-associated genes.</title>
        <authorList>
            <person name="Chou L.F."/>
            <person name="Chen Y.T."/>
            <person name="Lu C.W."/>
            <person name="Ko Y.C."/>
            <person name="Tang C.Y."/>
            <person name="Pan M.J."/>
            <person name="Tian Y.C."/>
            <person name="Chiu C.H."/>
            <person name="Hung C.C."/>
            <person name="Yang C.W."/>
        </authorList>
    </citation>
    <scope>NUCLEOTIDE SEQUENCE [LARGE SCALE GENOMIC DNA]</scope>
    <source>
        <strain evidence="1">LT 821</strain>
    </source>
</reference>
<evidence type="ECO:0000313" key="2">
    <source>
        <dbReference type="Proteomes" id="UP000035800"/>
    </source>
</evidence>
<dbReference type="Proteomes" id="UP000035800">
    <property type="component" value="Chromosome I"/>
</dbReference>
<accession>A0A097ESZ5</accession>
<dbReference type="EMBL" id="CP006694">
    <property type="protein sequence ID" value="AIT11057.1"/>
    <property type="molecule type" value="Genomic_DNA"/>
</dbReference>
<sequence>MKIPYELLFPIAFTKTILECFRVRKAPQQNFKRPYN</sequence>
<name>A0A097ESZ5_9LEPT</name>